<feature type="region of interest" description="Disordered" evidence="3">
    <location>
        <begin position="1"/>
        <end position="29"/>
    </location>
</feature>
<name>A0A1G4JC41_9SACH</name>
<dbReference type="GO" id="GO:0003723">
    <property type="term" value="F:RNA binding"/>
    <property type="evidence" value="ECO:0007669"/>
    <property type="project" value="TreeGrafter"/>
</dbReference>
<dbReference type="STRING" id="1230905.A0A1G4JC41"/>
<dbReference type="PANTHER" id="PTHR31809">
    <property type="entry name" value="BUD13 HOMOLOG"/>
    <property type="match status" value="1"/>
</dbReference>
<evidence type="ECO:0000313" key="5">
    <source>
        <dbReference type="Proteomes" id="UP000191024"/>
    </source>
</evidence>
<dbReference type="AlphaFoldDB" id="A0A1G4JC41"/>
<evidence type="ECO:0000256" key="2">
    <source>
        <dbReference type="ARBA" id="ARBA00020644"/>
    </source>
</evidence>
<dbReference type="GO" id="GO:0005684">
    <property type="term" value="C:U2-type spliceosomal complex"/>
    <property type="evidence" value="ECO:0007669"/>
    <property type="project" value="TreeGrafter"/>
</dbReference>
<dbReference type="PANTHER" id="PTHR31809:SF0">
    <property type="entry name" value="BUD13 HOMOLOG"/>
    <property type="match status" value="1"/>
</dbReference>
<dbReference type="OrthoDB" id="6022at2759"/>
<keyword evidence="5" id="KW-1185">Reference proteome</keyword>
<evidence type="ECO:0000256" key="3">
    <source>
        <dbReference type="SAM" id="MobiDB-lite"/>
    </source>
</evidence>
<accession>A0A1G4JC41</accession>
<comment type="similarity">
    <text evidence="1">Belongs to the CWC26 family.</text>
</comment>
<proteinExistence type="inferred from homology"/>
<dbReference type="EMBL" id="LT598463">
    <property type="protein sequence ID" value="SCU87663.1"/>
    <property type="molecule type" value="Genomic_DNA"/>
</dbReference>
<organism evidence="4 5">
    <name type="scientific">Lachancea mirantina</name>
    <dbReference type="NCBI Taxonomy" id="1230905"/>
    <lineage>
        <taxon>Eukaryota</taxon>
        <taxon>Fungi</taxon>
        <taxon>Dikarya</taxon>
        <taxon>Ascomycota</taxon>
        <taxon>Saccharomycotina</taxon>
        <taxon>Saccharomycetes</taxon>
        <taxon>Saccharomycetales</taxon>
        <taxon>Saccharomycetaceae</taxon>
        <taxon>Lachancea</taxon>
    </lineage>
</organism>
<protein>
    <recommendedName>
        <fullName evidence="2">Pre-mRNA-splicing factor CWC26</fullName>
    </recommendedName>
</protein>
<dbReference type="InterPro" id="IPR051112">
    <property type="entry name" value="CWC26_splicing_factor"/>
</dbReference>
<dbReference type="InterPro" id="IPR018609">
    <property type="entry name" value="Bud13"/>
</dbReference>
<dbReference type="Proteomes" id="UP000191024">
    <property type="component" value="Chromosome D"/>
</dbReference>
<evidence type="ECO:0000313" key="4">
    <source>
        <dbReference type="EMBL" id="SCU87663.1"/>
    </source>
</evidence>
<evidence type="ECO:0000256" key="1">
    <source>
        <dbReference type="ARBA" id="ARBA00011069"/>
    </source>
</evidence>
<reference evidence="4 5" key="1">
    <citation type="submission" date="2016-03" db="EMBL/GenBank/DDBJ databases">
        <authorList>
            <person name="Devillers H."/>
        </authorList>
    </citation>
    <scope>NUCLEOTIDE SEQUENCE [LARGE SCALE GENOMIC DNA]</scope>
    <source>
        <strain evidence="4">CBS 11717</strain>
    </source>
</reference>
<dbReference type="Pfam" id="PF09736">
    <property type="entry name" value="Bud13"/>
    <property type="match status" value="1"/>
</dbReference>
<dbReference type="GO" id="GO:0070274">
    <property type="term" value="C:RES complex"/>
    <property type="evidence" value="ECO:0007669"/>
    <property type="project" value="TreeGrafter"/>
</dbReference>
<feature type="compositionally biased region" description="Basic residues" evidence="3">
    <location>
        <begin position="18"/>
        <end position="27"/>
    </location>
</feature>
<gene>
    <name evidence="4" type="ORF">LAMI_0D06986G</name>
</gene>
<sequence>MSLNDFLAQTYGSGKDGKAKKSKKSKKAEKDYQRLMLDVVDTSPKFEVDSSEDGVYRGQKSNKTAKTSKTGAWKNLTTNEIAFELPGYGAQDVLPASNSKFSGEVMSSGARAGLQTAEQVALQMREKEALDKLLAEQSQRNNEAVFRDHRGRKIENYAEMADLQENFTRRRQLDEEAQLKALNVGEIQKLGLTDVRLRNGTMSESSLKFEDPVNTFKPISNNAASSPVSLTGRKLYNKAFPENRFGITPGHRWDGVDRSTGFEKAWFAKQTEINDEKSMLHNLQET</sequence>
<dbReference type="GO" id="GO:0000398">
    <property type="term" value="P:mRNA splicing, via spliceosome"/>
    <property type="evidence" value="ECO:0007669"/>
    <property type="project" value="TreeGrafter"/>
</dbReference>